<accession>A0A8T3USX1</accession>
<sequence>MQTYVTVCPYCGRKQRTSSKTRVKCMFCGKTFDPTKHLSDGRLKDYEKSEPEFKKGTEV</sequence>
<protein>
    <submittedName>
        <fullName evidence="1">Uncharacterized protein</fullName>
    </submittedName>
</protein>
<organism evidence="1 2">
    <name type="scientific">Candidatus Acidifodinimicrobium mancum</name>
    <dbReference type="NCBI Taxonomy" id="2898728"/>
    <lineage>
        <taxon>Archaea</taxon>
        <taxon>Candidatus Parvarchaeota</taxon>
        <taxon>Candidatus Acidifodinimicrobiaceae</taxon>
        <taxon>Candidatus Acidifodinimicrobium</taxon>
    </lineage>
</organism>
<dbReference type="Proteomes" id="UP000718571">
    <property type="component" value="Unassembled WGS sequence"/>
</dbReference>
<proteinExistence type="predicted"/>
<name>A0A8T3USX1_9ARCH</name>
<dbReference type="AlphaFoldDB" id="A0A8T3USX1"/>
<gene>
    <name evidence="1" type="ORF">IHE51_01065</name>
</gene>
<comment type="caution">
    <text evidence="1">The sequence shown here is derived from an EMBL/GenBank/DDBJ whole genome shotgun (WGS) entry which is preliminary data.</text>
</comment>
<evidence type="ECO:0000313" key="2">
    <source>
        <dbReference type="Proteomes" id="UP000718571"/>
    </source>
</evidence>
<dbReference type="EMBL" id="JADFAR010000012">
    <property type="protein sequence ID" value="MBE5728433.1"/>
    <property type="molecule type" value="Genomic_DNA"/>
</dbReference>
<evidence type="ECO:0000313" key="1">
    <source>
        <dbReference type="EMBL" id="MBE5728433.1"/>
    </source>
</evidence>
<reference evidence="1 2" key="1">
    <citation type="submission" date="2020-09" db="EMBL/GenBank/DDBJ databases">
        <title>Genomic characterization of a novel Parvarchaeota family in acid mine drainage sediments.</title>
        <authorList>
            <person name="Luo Z.-H."/>
        </authorList>
    </citation>
    <scope>NUCLEOTIDE SEQUENCE [LARGE SCALE GENOMIC DNA]</scope>
    <source>
        <strain evidence="1">MAS1_bins.189</strain>
    </source>
</reference>